<dbReference type="Gene3D" id="6.10.340.10">
    <property type="match status" value="1"/>
</dbReference>
<dbReference type="PROSITE" id="PS50885">
    <property type="entry name" value="HAMP"/>
    <property type="match status" value="1"/>
</dbReference>
<feature type="region of interest" description="Disordered" evidence="7">
    <location>
        <begin position="579"/>
        <end position="598"/>
    </location>
</feature>
<name>A0A7X0RSZ0_9BACL</name>
<evidence type="ECO:0000256" key="2">
    <source>
        <dbReference type="ARBA" id="ARBA00022475"/>
    </source>
</evidence>
<evidence type="ECO:0000259" key="9">
    <source>
        <dbReference type="PROSITE" id="PS50885"/>
    </source>
</evidence>
<protein>
    <submittedName>
        <fullName evidence="10">Sensor histidine kinase</fullName>
    </submittedName>
</protein>
<dbReference type="AlphaFoldDB" id="A0A7X0RSZ0"/>
<keyword evidence="8" id="KW-1133">Transmembrane helix</keyword>
<comment type="subcellular location">
    <subcellularLocation>
        <location evidence="1">Cell membrane</location>
        <topology evidence="1">Multi-pass membrane protein</topology>
    </subcellularLocation>
</comment>
<dbReference type="GO" id="GO:0005886">
    <property type="term" value="C:plasma membrane"/>
    <property type="evidence" value="ECO:0007669"/>
    <property type="project" value="UniProtKB-SubCell"/>
</dbReference>
<evidence type="ECO:0000256" key="3">
    <source>
        <dbReference type="ARBA" id="ARBA00022553"/>
    </source>
</evidence>
<dbReference type="InterPro" id="IPR010559">
    <property type="entry name" value="Sig_transdc_His_kin_internal"/>
</dbReference>
<dbReference type="SUPFAM" id="SSF55874">
    <property type="entry name" value="ATPase domain of HSP90 chaperone/DNA topoisomerase II/histidine kinase"/>
    <property type="match status" value="1"/>
</dbReference>
<dbReference type="RefSeq" id="WP_185143110.1">
    <property type="nucleotide sequence ID" value="NZ_JACJVP010000023.1"/>
</dbReference>
<keyword evidence="4" id="KW-0808">Transferase</keyword>
<dbReference type="InterPro" id="IPR003594">
    <property type="entry name" value="HATPase_dom"/>
</dbReference>
<evidence type="ECO:0000256" key="1">
    <source>
        <dbReference type="ARBA" id="ARBA00004651"/>
    </source>
</evidence>
<keyword evidence="11" id="KW-1185">Reference proteome</keyword>
<evidence type="ECO:0000256" key="6">
    <source>
        <dbReference type="ARBA" id="ARBA00023136"/>
    </source>
</evidence>
<evidence type="ECO:0000256" key="8">
    <source>
        <dbReference type="SAM" id="Phobius"/>
    </source>
</evidence>
<sequence length="598" mass="67623">MSIRIKWFLANALVVLLLLGTLTLAMTVYSRDFIDQKIRENSRYSVSQLALNVDHLMQSYEQIMDYLYTNNNLQERLLAQYGSFPEAEQMYFETVDPVLQSVRGISQMTRLVFYTENPLFEFAGFVPIDEDVKRSDWYAAFRANPERVKIWWPPRQDAFRHQGNFRLTQRLNNLNEDAELYVTMDLDVRLFDNLIANENKRHRFIVTLPDGSVVLDSHRSETYGANLRDYDFADRIGQADAGSFRVRDGEDSDLLIYQTLVGRSSVRGMKVISLIPEDELIANANEIRRIAVLLLCGAVALSIALIYALSLGLTKRLTKLASAMRSVNTEQLKPMQGMKGNDEISALGRIFNGLIDRIDRLIKDVYQSEINRRELELRTKESELYALQTQINPHYLFNTLTAIRGSLLEKGDKENAETIKLLALSFRQVLGKSGQVIRLQEELETVDTYLRIQRFRFGERLSYEIAVPEAYRGYAVPRLALQTLVENAVVHALEQNENPTAIVIRAEEEAGGALRVTVADDGPGIPAAALAEIRRGLDEAAPTGEKHIGLRNIHQRLRHTFGPDYGLVLDSEAGAGTRVSMRLPGDRHGDGQGGKQDG</sequence>
<organism evidence="10 11">
    <name type="scientific">Cohnella nanjingensis</name>
    <dbReference type="NCBI Taxonomy" id="1387779"/>
    <lineage>
        <taxon>Bacteria</taxon>
        <taxon>Bacillati</taxon>
        <taxon>Bacillota</taxon>
        <taxon>Bacilli</taxon>
        <taxon>Bacillales</taxon>
        <taxon>Paenibacillaceae</taxon>
        <taxon>Cohnella</taxon>
    </lineage>
</organism>
<feature type="compositionally biased region" description="Basic and acidic residues" evidence="7">
    <location>
        <begin position="584"/>
        <end position="598"/>
    </location>
</feature>
<dbReference type="Gene3D" id="3.30.565.10">
    <property type="entry name" value="Histidine kinase-like ATPase, C-terminal domain"/>
    <property type="match status" value="1"/>
</dbReference>
<evidence type="ECO:0000313" key="11">
    <source>
        <dbReference type="Proteomes" id="UP000547209"/>
    </source>
</evidence>
<dbReference type="InterPro" id="IPR050640">
    <property type="entry name" value="Bact_2-comp_sensor_kinase"/>
</dbReference>
<dbReference type="Pfam" id="PF06580">
    <property type="entry name" value="His_kinase"/>
    <property type="match status" value="1"/>
</dbReference>
<keyword evidence="6 8" id="KW-0472">Membrane</keyword>
<dbReference type="Pfam" id="PF02518">
    <property type="entry name" value="HATPase_c"/>
    <property type="match status" value="1"/>
</dbReference>
<dbReference type="PANTHER" id="PTHR34220:SF7">
    <property type="entry name" value="SENSOR HISTIDINE KINASE YPDA"/>
    <property type="match status" value="1"/>
</dbReference>
<keyword evidence="2" id="KW-1003">Cell membrane</keyword>
<dbReference type="InterPro" id="IPR003660">
    <property type="entry name" value="HAMP_dom"/>
</dbReference>
<gene>
    <name evidence="10" type="ORF">H7C19_13140</name>
</gene>
<dbReference type="GO" id="GO:0000155">
    <property type="term" value="F:phosphorelay sensor kinase activity"/>
    <property type="evidence" value="ECO:0007669"/>
    <property type="project" value="InterPro"/>
</dbReference>
<evidence type="ECO:0000313" key="10">
    <source>
        <dbReference type="EMBL" id="MBB6671629.1"/>
    </source>
</evidence>
<evidence type="ECO:0000256" key="7">
    <source>
        <dbReference type="SAM" id="MobiDB-lite"/>
    </source>
</evidence>
<dbReference type="Proteomes" id="UP000547209">
    <property type="component" value="Unassembled WGS sequence"/>
</dbReference>
<proteinExistence type="predicted"/>
<comment type="caution">
    <text evidence="10">The sequence shown here is derived from an EMBL/GenBank/DDBJ whole genome shotgun (WGS) entry which is preliminary data.</text>
</comment>
<evidence type="ECO:0000256" key="5">
    <source>
        <dbReference type="ARBA" id="ARBA00022777"/>
    </source>
</evidence>
<reference evidence="10 11" key="1">
    <citation type="submission" date="2020-08" db="EMBL/GenBank/DDBJ databases">
        <title>Cohnella phylogeny.</title>
        <authorList>
            <person name="Dunlap C."/>
        </authorList>
    </citation>
    <scope>NUCLEOTIDE SEQUENCE [LARGE SCALE GENOMIC DNA]</scope>
    <source>
        <strain evidence="10 11">DSM 28246</strain>
    </source>
</reference>
<feature type="domain" description="HAMP" evidence="9">
    <location>
        <begin position="311"/>
        <end position="363"/>
    </location>
</feature>
<dbReference type="InterPro" id="IPR036890">
    <property type="entry name" value="HATPase_C_sf"/>
</dbReference>
<keyword evidence="5 10" id="KW-0418">Kinase</keyword>
<feature type="transmembrane region" description="Helical" evidence="8">
    <location>
        <begin position="290"/>
        <end position="309"/>
    </location>
</feature>
<evidence type="ECO:0000256" key="4">
    <source>
        <dbReference type="ARBA" id="ARBA00022679"/>
    </source>
</evidence>
<accession>A0A7X0RSZ0</accession>
<keyword evidence="8" id="KW-0812">Transmembrane</keyword>
<dbReference type="EMBL" id="JACJVP010000023">
    <property type="protein sequence ID" value="MBB6671629.1"/>
    <property type="molecule type" value="Genomic_DNA"/>
</dbReference>
<keyword evidence="3" id="KW-0597">Phosphoprotein</keyword>
<dbReference type="PANTHER" id="PTHR34220">
    <property type="entry name" value="SENSOR HISTIDINE KINASE YPDA"/>
    <property type="match status" value="1"/>
</dbReference>